<dbReference type="WBParaSite" id="L893_g13541.t1">
    <property type="protein sequence ID" value="L893_g13541.t1"/>
    <property type="gene ID" value="L893_g13541"/>
</dbReference>
<keyword evidence="2" id="KW-1185">Reference proteome</keyword>
<evidence type="ECO:0000313" key="2">
    <source>
        <dbReference type="Proteomes" id="UP000095287"/>
    </source>
</evidence>
<dbReference type="Proteomes" id="UP000095287">
    <property type="component" value="Unplaced"/>
</dbReference>
<evidence type="ECO:0000313" key="3">
    <source>
        <dbReference type="WBParaSite" id="L893_g13541.t1"/>
    </source>
</evidence>
<organism evidence="2 3">
    <name type="scientific">Steinernema glaseri</name>
    <dbReference type="NCBI Taxonomy" id="37863"/>
    <lineage>
        <taxon>Eukaryota</taxon>
        <taxon>Metazoa</taxon>
        <taxon>Ecdysozoa</taxon>
        <taxon>Nematoda</taxon>
        <taxon>Chromadorea</taxon>
        <taxon>Rhabditida</taxon>
        <taxon>Tylenchina</taxon>
        <taxon>Panagrolaimomorpha</taxon>
        <taxon>Strongyloidoidea</taxon>
        <taxon>Steinernematidae</taxon>
        <taxon>Steinernema</taxon>
    </lineage>
</organism>
<feature type="region of interest" description="Disordered" evidence="1">
    <location>
        <begin position="277"/>
        <end position="307"/>
    </location>
</feature>
<sequence length="307" mass="34388">MDFVPAAFVDALCTALNKEDLEQLQKLRMPWSSTVTKHCGKRRNFTLCLDVNHDGTQVGMGFSEDSGKLRILEKPFIPYTSLTKYDRIGHIMVGDPGYEFTDLLEKMPLRRFKTDVLPLITSLASSYVIDSQHFNIRHKDLTNSLFSSLQGYVFTLATRYAGKRFIKFIEQRSLLGGLRNVIVYRGIKWPESGRVKAAFITLLKSPKFSALSLSRTDVKIDFDMVACLVERFFRGDLPRKAFVGGKFSRFVTPVPPSSLCDPRGHNLFPTCSGCESPIRSPNRPSALSPSSSGVMESGLTKKGLKSQ</sequence>
<accession>A0A1I7Y7J5</accession>
<evidence type="ECO:0000256" key="1">
    <source>
        <dbReference type="SAM" id="MobiDB-lite"/>
    </source>
</evidence>
<proteinExistence type="predicted"/>
<feature type="compositionally biased region" description="Polar residues" evidence="1">
    <location>
        <begin position="282"/>
        <end position="294"/>
    </location>
</feature>
<reference evidence="3" key="1">
    <citation type="submission" date="2016-11" db="UniProtKB">
        <authorList>
            <consortium name="WormBaseParasite"/>
        </authorList>
    </citation>
    <scope>IDENTIFICATION</scope>
</reference>
<name>A0A1I7Y7J5_9BILA</name>
<dbReference type="AlphaFoldDB" id="A0A1I7Y7J5"/>
<protein>
    <submittedName>
        <fullName evidence="3">DDE Tnp4 domain-containing protein</fullName>
    </submittedName>
</protein>